<dbReference type="CDD" id="cd02213">
    <property type="entry name" value="cupin_PMI_typeII_C"/>
    <property type="match status" value="1"/>
</dbReference>
<keyword evidence="14" id="KW-1185">Reference proteome</keyword>
<evidence type="ECO:0000256" key="1">
    <source>
        <dbReference type="ARBA" id="ARBA00004823"/>
    </source>
</evidence>
<comment type="similarity">
    <text evidence="2 9">Belongs to the mannose-6-phosphate isomerase type 2 family.</text>
</comment>
<dbReference type="GO" id="GO:0004475">
    <property type="term" value="F:mannose-1-phosphate guanylyltransferase (GTP) activity"/>
    <property type="evidence" value="ECO:0007669"/>
    <property type="project" value="UniProtKB-EC"/>
</dbReference>
<keyword evidence="4 13" id="KW-0808">Transferase</keyword>
<evidence type="ECO:0000259" key="11">
    <source>
        <dbReference type="Pfam" id="PF01050"/>
    </source>
</evidence>
<evidence type="ECO:0000256" key="9">
    <source>
        <dbReference type="RuleBase" id="RU004190"/>
    </source>
</evidence>
<evidence type="ECO:0000313" key="13">
    <source>
        <dbReference type="EMBL" id="MEI7062510.1"/>
    </source>
</evidence>
<dbReference type="CDD" id="cd02509">
    <property type="entry name" value="GDP-M1P_Guanylyltransferase"/>
    <property type="match status" value="1"/>
</dbReference>
<comment type="caution">
    <text evidence="13">The sequence shown here is derived from an EMBL/GenBank/DDBJ whole genome shotgun (WGS) entry which is preliminary data.</text>
</comment>
<dbReference type="InterPro" id="IPR029044">
    <property type="entry name" value="Nucleotide-diphossugar_trans"/>
</dbReference>
<dbReference type="InterPro" id="IPR005835">
    <property type="entry name" value="NTP_transferase_dom"/>
</dbReference>
<evidence type="ECO:0000256" key="7">
    <source>
        <dbReference type="ARBA" id="ARBA00023134"/>
    </source>
</evidence>
<evidence type="ECO:0000259" key="12">
    <source>
        <dbReference type="Pfam" id="PF22640"/>
    </source>
</evidence>
<dbReference type="InterPro" id="IPR014710">
    <property type="entry name" value="RmlC-like_jellyroll"/>
</dbReference>
<reference evidence="13 14" key="1">
    <citation type="submission" date="2024-03" db="EMBL/GenBank/DDBJ databases">
        <title>Analysis of soft rot Pectobacteriaceae population diversity in US potato growing regions between 2016 and 2022.</title>
        <authorList>
            <person name="Ma X."/>
            <person name="Zhang X."/>
            <person name="Stodghill P."/>
            <person name="Rioux R."/>
            <person name="Babler B."/>
            <person name="Shrestha S."/>
            <person name="Babler B."/>
            <person name="Rivedal H."/>
            <person name="Frost K."/>
            <person name="Hao J."/>
            <person name="Secor G."/>
            <person name="Swingle B."/>
        </authorList>
    </citation>
    <scope>NUCLEOTIDE SEQUENCE [LARGE SCALE GENOMIC DNA]</scope>
    <source>
        <strain evidence="13 14">SR64</strain>
    </source>
</reference>
<dbReference type="RefSeq" id="WP_040001823.1">
    <property type="nucleotide sequence ID" value="NZ_CP161827.1"/>
</dbReference>
<proteinExistence type="inferred from homology"/>
<dbReference type="InterPro" id="IPR006375">
    <property type="entry name" value="Man1P_GuaTrfase/Man6P_Isoase"/>
</dbReference>
<protein>
    <recommendedName>
        <fullName evidence="3">mannose-1-phosphate guanylyltransferase</fullName>
        <ecNumber evidence="3">2.7.7.13</ecNumber>
    </recommendedName>
</protein>
<dbReference type="Gene3D" id="2.60.120.10">
    <property type="entry name" value="Jelly Rolls"/>
    <property type="match status" value="1"/>
</dbReference>
<keyword evidence="7" id="KW-0342">GTP-binding</keyword>
<feature type="domain" description="Nucleotidyl transferase" evidence="10">
    <location>
        <begin position="6"/>
        <end position="292"/>
    </location>
</feature>
<dbReference type="InterPro" id="IPR054566">
    <property type="entry name" value="ManC/GMP-like_b-helix"/>
</dbReference>
<dbReference type="InterPro" id="IPR011051">
    <property type="entry name" value="RmlC_Cupin_sf"/>
</dbReference>
<evidence type="ECO:0000256" key="8">
    <source>
        <dbReference type="ARBA" id="ARBA00047343"/>
    </source>
</evidence>
<keyword evidence="13" id="KW-0413">Isomerase</keyword>
<accession>A0ABU8JGH1</accession>
<feature type="domain" description="Mannose-6-phosphate isomerase type II C-terminal" evidence="11">
    <location>
        <begin position="356"/>
        <end position="471"/>
    </location>
</feature>
<dbReference type="SUPFAM" id="SSF51182">
    <property type="entry name" value="RmlC-like cupins"/>
    <property type="match status" value="1"/>
</dbReference>
<evidence type="ECO:0000256" key="4">
    <source>
        <dbReference type="ARBA" id="ARBA00022679"/>
    </source>
</evidence>
<gene>
    <name evidence="13" type="ORF">WCU84_02285</name>
</gene>
<dbReference type="SUPFAM" id="SSF53448">
    <property type="entry name" value="Nucleotide-diphospho-sugar transferases"/>
    <property type="match status" value="1"/>
</dbReference>
<evidence type="ECO:0000256" key="6">
    <source>
        <dbReference type="ARBA" id="ARBA00022741"/>
    </source>
</evidence>
<dbReference type="NCBIfam" id="TIGR01479">
    <property type="entry name" value="GMP_PMI"/>
    <property type="match status" value="1"/>
</dbReference>
<comment type="pathway">
    <text evidence="1">Nucleotide-sugar biosynthesis; GDP-alpha-D-mannose biosynthesis; GDP-alpha-D-mannose from alpha-D-mannose 1-phosphate (GTP route): step 1/1.</text>
</comment>
<dbReference type="PANTHER" id="PTHR46390">
    <property type="entry name" value="MANNOSE-1-PHOSPHATE GUANYLYLTRANSFERASE"/>
    <property type="match status" value="1"/>
</dbReference>
<dbReference type="Pfam" id="PF01050">
    <property type="entry name" value="MannoseP_isomer"/>
    <property type="match status" value="1"/>
</dbReference>
<dbReference type="EC" id="2.7.7.13" evidence="3"/>
<dbReference type="Proteomes" id="UP001359469">
    <property type="component" value="Unassembled WGS sequence"/>
</dbReference>
<feature type="domain" description="MannoseP isomerase/GMP-like beta-helix" evidence="12">
    <location>
        <begin position="298"/>
        <end position="353"/>
    </location>
</feature>
<dbReference type="GO" id="GO:0004476">
    <property type="term" value="F:mannose-6-phosphate isomerase activity"/>
    <property type="evidence" value="ECO:0007669"/>
    <property type="project" value="UniProtKB-EC"/>
</dbReference>
<organism evidence="13 14">
    <name type="scientific">Dickeya chrysanthemi</name>
    <name type="common">Pectobacterium chrysanthemi</name>
    <name type="synonym">Erwinia chrysanthemi</name>
    <dbReference type="NCBI Taxonomy" id="556"/>
    <lineage>
        <taxon>Bacteria</taxon>
        <taxon>Pseudomonadati</taxon>
        <taxon>Pseudomonadota</taxon>
        <taxon>Gammaproteobacteria</taxon>
        <taxon>Enterobacterales</taxon>
        <taxon>Pectobacteriaceae</taxon>
        <taxon>Dickeya</taxon>
    </lineage>
</organism>
<dbReference type="InterPro" id="IPR001538">
    <property type="entry name" value="Man6P_isomerase-2_C"/>
</dbReference>
<evidence type="ECO:0000256" key="3">
    <source>
        <dbReference type="ARBA" id="ARBA00012387"/>
    </source>
</evidence>
<evidence type="ECO:0000256" key="2">
    <source>
        <dbReference type="ARBA" id="ARBA00006115"/>
    </source>
</evidence>
<dbReference type="Pfam" id="PF22640">
    <property type="entry name" value="ManC_GMP_beta-helix"/>
    <property type="match status" value="1"/>
</dbReference>
<dbReference type="InterPro" id="IPR051161">
    <property type="entry name" value="Mannose-6P_isomerase_type2"/>
</dbReference>
<sequence>MSNIIPVIMAGGSGSRLWPLSRELFPKQFLPLGDEGRYSLLQNTLARLQGLPFLTTQRPLVICNEDHRFLVAEQLREQQQLGSNIILEPVGRNTAPAIALAAHLSVKTDPDSLLLVLAADHLIKKTGNFHQAIQQALPYAYENKLVTFGIVPTSPETGYGYIKTGASLSGGGFTVDEFVEKPDLATAERYLKSGDYCWNSGMFLFRAAKYLDELQKNQPDIYEMTRVAMARSQRDMDFIRVESRAFMDCPSDSIDYAVMEKTRDAVVIAFDAGWSDVGSWSSLWEVSEKDAQGNVTLGDVIALDSHNNYVSASSSSLVATIGIDDAIIVNTGDALLVAAKDRAQDVKKVVECLKAQNRHQFRDHIESFRPWGKSRNIDAGEHYQVKKLTVRPGQGLSLQQHFHRAEHWIVLSGTARVQVDDNTYFLSENQSTFIQPGAVHTLENPGLIDLVVIEVRSGRYLEEDDIVRLHDRYGRV</sequence>
<evidence type="ECO:0000313" key="14">
    <source>
        <dbReference type="Proteomes" id="UP001359469"/>
    </source>
</evidence>
<name>A0ABU8JGH1_DICCH</name>
<dbReference type="Gene3D" id="3.90.550.10">
    <property type="entry name" value="Spore Coat Polysaccharide Biosynthesis Protein SpsA, Chain A"/>
    <property type="match status" value="1"/>
</dbReference>
<dbReference type="InterPro" id="IPR049577">
    <property type="entry name" value="GMPP_N"/>
</dbReference>
<keyword evidence="5 13" id="KW-0548">Nucleotidyltransferase</keyword>
<evidence type="ECO:0000259" key="10">
    <source>
        <dbReference type="Pfam" id="PF00483"/>
    </source>
</evidence>
<dbReference type="Pfam" id="PF00483">
    <property type="entry name" value="NTP_transferase"/>
    <property type="match status" value="1"/>
</dbReference>
<dbReference type="PANTHER" id="PTHR46390:SF1">
    <property type="entry name" value="MANNOSE-1-PHOSPHATE GUANYLYLTRANSFERASE"/>
    <property type="match status" value="1"/>
</dbReference>
<keyword evidence="6" id="KW-0547">Nucleotide-binding</keyword>
<evidence type="ECO:0000256" key="5">
    <source>
        <dbReference type="ARBA" id="ARBA00022695"/>
    </source>
</evidence>
<dbReference type="EMBL" id="JBBBOO010000002">
    <property type="protein sequence ID" value="MEI7062510.1"/>
    <property type="molecule type" value="Genomic_DNA"/>
</dbReference>
<comment type="catalytic activity">
    <reaction evidence="8">
        <text>alpha-D-mannose 1-phosphate + GTP + H(+) = GDP-alpha-D-mannose + diphosphate</text>
        <dbReference type="Rhea" id="RHEA:15229"/>
        <dbReference type="ChEBI" id="CHEBI:15378"/>
        <dbReference type="ChEBI" id="CHEBI:33019"/>
        <dbReference type="ChEBI" id="CHEBI:37565"/>
        <dbReference type="ChEBI" id="CHEBI:57527"/>
        <dbReference type="ChEBI" id="CHEBI:58409"/>
        <dbReference type="EC" id="2.7.7.13"/>
    </reaction>
</comment>